<dbReference type="InterPro" id="IPR003675">
    <property type="entry name" value="Rce1/LyrA-like_dom"/>
</dbReference>
<feature type="transmembrane region" description="Helical" evidence="2">
    <location>
        <begin position="195"/>
        <end position="225"/>
    </location>
</feature>
<organism evidence="4 5">
    <name type="scientific">Gemmata algarum</name>
    <dbReference type="NCBI Taxonomy" id="2975278"/>
    <lineage>
        <taxon>Bacteria</taxon>
        <taxon>Pseudomonadati</taxon>
        <taxon>Planctomycetota</taxon>
        <taxon>Planctomycetia</taxon>
        <taxon>Gemmatales</taxon>
        <taxon>Gemmataceae</taxon>
        <taxon>Gemmata</taxon>
    </lineage>
</organism>
<feature type="domain" description="CAAX prenyl protease 2/Lysostaphin resistance protein A-like" evidence="3">
    <location>
        <begin position="160"/>
        <end position="247"/>
    </location>
</feature>
<comment type="caution">
    <text evidence="4">The sequence shown here is derived from an EMBL/GenBank/DDBJ whole genome shotgun (WGS) entry which is preliminary data.</text>
</comment>
<dbReference type="GO" id="GO:0008237">
    <property type="term" value="F:metallopeptidase activity"/>
    <property type="evidence" value="ECO:0007669"/>
    <property type="project" value="UniProtKB-KW"/>
</dbReference>
<evidence type="ECO:0000256" key="1">
    <source>
        <dbReference type="SAM" id="MobiDB-lite"/>
    </source>
</evidence>
<feature type="transmembrane region" description="Helical" evidence="2">
    <location>
        <begin position="269"/>
        <end position="289"/>
    </location>
</feature>
<evidence type="ECO:0000259" key="3">
    <source>
        <dbReference type="Pfam" id="PF02517"/>
    </source>
</evidence>
<feature type="transmembrane region" description="Helical" evidence="2">
    <location>
        <begin position="23"/>
        <end position="54"/>
    </location>
</feature>
<proteinExistence type="predicted"/>
<feature type="region of interest" description="Disordered" evidence="1">
    <location>
        <begin position="1"/>
        <end position="20"/>
    </location>
</feature>
<keyword evidence="4" id="KW-0482">Metalloprotease</keyword>
<keyword evidence="2" id="KW-1133">Transmembrane helix</keyword>
<sequence length="304" mass="31775">MTNDERGDEPLPPKRPRRRAPSVGPAFVAFVVAVALTLTTQLVAGMAIGVWYVVTGGNAKRLAADLPDLLADTPIFVALNLVNQLALLATAIAAARIAPVRPRGGLGFVRPALTAWGYPVLAIGSLVPLAVGVAGAEAVSLVAPPDETFGRAFEKVTPVAAVPFVLFIALVPGLIEEAFFRGYVQRRLLARWPAWAAIATTAGLFGLIHIYPANIVFAFLVGLWLGAVAWRTGSVWPAVLCHASINAASSVWNLGTRFGVIPADPPNSAMGIGGVLALVCFLASVRLLARDPSKRAPEAAQEAG</sequence>
<evidence type="ECO:0000313" key="4">
    <source>
        <dbReference type="EMBL" id="MDY3561290.1"/>
    </source>
</evidence>
<dbReference type="InterPro" id="IPR052710">
    <property type="entry name" value="CAAX_protease"/>
</dbReference>
<keyword evidence="4" id="KW-0378">Hydrolase</keyword>
<accession>A0ABU5F1T1</accession>
<feature type="transmembrane region" description="Helical" evidence="2">
    <location>
        <begin position="156"/>
        <end position="175"/>
    </location>
</feature>
<protein>
    <submittedName>
        <fullName evidence="4">CPBP family intramembrane metalloprotease</fullName>
    </submittedName>
</protein>
<feature type="compositionally biased region" description="Basic and acidic residues" evidence="1">
    <location>
        <begin position="1"/>
        <end position="12"/>
    </location>
</feature>
<dbReference type="RefSeq" id="WP_320687727.1">
    <property type="nucleotide sequence ID" value="NZ_JAXBLV010000191.1"/>
</dbReference>
<gene>
    <name evidence="4" type="ORF">R5W23_002567</name>
</gene>
<dbReference type="PANTHER" id="PTHR36435">
    <property type="entry name" value="SLR1288 PROTEIN"/>
    <property type="match status" value="1"/>
</dbReference>
<dbReference type="PANTHER" id="PTHR36435:SF1">
    <property type="entry name" value="CAAX AMINO TERMINAL PROTEASE FAMILY PROTEIN"/>
    <property type="match status" value="1"/>
</dbReference>
<feature type="transmembrane region" description="Helical" evidence="2">
    <location>
        <begin position="74"/>
        <end position="95"/>
    </location>
</feature>
<dbReference type="EMBL" id="JAXBLV010000191">
    <property type="protein sequence ID" value="MDY3561290.1"/>
    <property type="molecule type" value="Genomic_DNA"/>
</dbReference>
<evidence type="ECO:0000313" key="5">
    <source>
        <dbReference type="Proteomes" id="UP001272242"/>
    </source>
</evidence>
<reference evidence="5" key="1">
    <citation type="journal article" date="2023" name="Mar. Drugs">
        <title>Gemmata algarum, a Novel Planctomycete Isolated from an Algal Mat, Displays Antimicrobial Activity.</title>
        <authorList>
            <person name="Kumar G."/>
            <person name="Kallscheuer N."/>
            <person name="Kashif M."/>
            <person name="Ahamad S."/>
            <person name="Jagadeeshwari U."/>
            <person name="Pannikurungottu S."/>
            <person name="Haufschild T."/>
            <person name="Kabuu M."/>
            <person name="Sasikala C."/>
            <person name="Jogler C."/>
            <person name="Ramana C."/>
        </authorList>
    </citation>
    <scope>NUCLEOTIDE SEQUENCE [LARGE SCALE GENOMIC DNA]</scope>
    <source>
        <strain evidence="5">JC673</strain>
    </source>
</reference>
<name>A0ABU5F1T1_9BACT</name>
<keyword evidence="5" id="KW-1185">Reference proteome</keyword>
<keyword evidence="2" id="KW-0472">Membrane</keyword>
<feature type="transmembrane region" description="Helical" evidence="2">
    <location>
        <begin position="116"/>
        <end position="136"/>
    </location>
</feature>
<keyword evidence="4" id="KW-0645">Protease</keyword>
<dbReference type="Proteomes" id="UP001272242">
    <property type="component" value="Unassembled WGS sequence"/>
</dbReference>
<evidence type="ECO:0000256" key="2">
    <source>
        <dbReference type="SAM" id="Phobius"/>
    </source>
</evidence>
<keyword evidence="2" id="KW-0812">Transmembrane</keyword>
<dbReference type="Pfam" id="PF02517">
    <property type="entry name" value="Rce1-like"/>
    <property type="match status" value="1"/>
</dbReference>